<evidence type="ECO:0000313" key="2">
    <source>
        <dbReference type="EMBL" id="VEL13370.1"/>
    </source>
</evidence>
<organism evidence="2 3">
    <name type="scientific">Protopolystoma xenopodis</name>
    <dbReference type="NCBI Taxonomy" id="117903"/>
    <lineage>
        <taxon>Eukaryota</taxon>
        <taxon>Metazoa</taxon>
        <taxon>Spiralia</taxon>
        <taxon>Lophotrochozoa</taxon>
        <taxon>Platyhelminthes</taxon>
        <taxon>Monogenea</taxon>
        <taxon>Polyopisthocotylea</taxon>
        <taxon>Polystomatidea</taxon>
        <taxon>Polystomatidae</taxon>
        <taxon>Protopolystoma</taxon>
    </lineage>
</organism>
<reference evidence="2" key="1">
    <citation type="submission" date="2018-11" db="EMBL/GenBank/DDBJ databases">
        <authorList>
            <consortium name="Pathogen Informatics"/>
        </authorList>
    </citation>
    <scope>NUCLEOTIDE SEQUENCE</scope>
</reference>
<keyword evidence="3" id="KW-1185">Reference proteome</keyword>
<name>A0A448WJM2_9PLAT</name>
<dbReference type="AlphaFoldDB" id="A0A448WJM2"/>
<accession>A0A448WJM2</accession>
<proteinExistence type="predicted"/>
<protein>
    <submittedName>
        <fullName evidence="2">Uncharacterized protein</fullName>
    </submittedName>
</protein>
<evidence type="ECO:0000256" key="1">
    <source>
        <dbReference type="SAM" id="MobiDB-lite"/>
    </source>
</evidence>
<dbReference type="Proteomes" id="UP000784294">
    <property type="component" value="Unassembled WGS sequence"/>
</dbReference>
<feature type="region of interest" description="Disordered" evidence="1">
    <location>
        <begin position="98"/>
        <end position="123"/>
    </location>
</feature>
<feature type="compositionally biased region" description="Polar residues" evidence="1">
    <location>
        <begin position="113"/>
        <end position="123"/>
    </location>
</feature>
<gene>
    <name evidence="2" type="ORF">PXEA_LOCUS6810</name>
</gene>
<evidence type="ECO:0000313" key="3">
    <source>
        <dbReference type="Proteomes" id="UP000784294"/>
    </source>
</evidence>
<dbReference type="EMBL" id="CAAALY010017573">
    <property type="protein sequence ID" value="VEL13370.1"/>
    <property type="molecule type" value="Genomic_DNA"/>
</dbReference>
<comment type="caution">
    <text evidence="2">The sequence shown here is derived from an EMBL/GenBank/DDBJ whole genome shotgun (WGS) entry which is preliminary data.</text>
</comment>
<sequence length="123" mass="13476">MKGNFFAKSRPNCHLRPAQLSDRGTPRGLKSKMESSFVSRLICFCSLMRGIASRLVYTTESNCDCGFPPIGVLLYPALANFALNASCRVVHLRGHLFAQSGGTRDGPPKKSGKNTGMQRQQLD</sequence>